<reference evidence="2" key="1">
    <citation type="submission" date="2022-11" db="UniProtKB">
        <authorList>
            <consortium name="WormBaseParasite"/>
        </authorList>
    </citation>
    <scope>IDENTIFICATION</scope>
</reference>
<protein>
    <submittedName>
        <fullName evidence="2">Uncharacterized protein</fullName>
    </submittedName>
</protein>
<evidence type="ECO:0000313" key="2">
    <source>
        <dbReference type="WBParaSite" id="PS1159_v2.g3300.t1"/>
    </source>
</evidence>
<evidence type="ECO:0000313" key="1">
    <source>
        <dbReference type="Proteomes" id="UP000887580"/>
    </source>
</evidence>
<dbReference type="Proteomes" id="UP000887580">
    <property type="component" value="Unplaced"/>
</dbReference>
<accession>A0AC35GAA5</accession>
<dbReference type="WBParaSite" id="PS1159_v2.g3300.t1">
    <property type="protein sequence ID" value="PS1159_v2.g3300.t1"/>
    <property type="gene ID" value="PS1159_v2.g3300"/>
</dbReference>
<organism evidence="1 2">
    <name type="scientific">Panagrolaimus sp. PS1159</name>
    <dbReference type="NCBI Taxonomy" id="55785"/>
    <lineage>
        <taxon>Eukaryota</taxon>
        <taxon>Metazoa</taxon>
        <taxon>Ecdysozoa</taxon>
        <taxon>Nematoda</taxon>
        <taxon>Chromadorea</taxon>
        <taxon>Rhabditida</taxon>
        <taxon>Tylenchina</taxon>
        <taxon>Panagrolaimomorpha</taxon>
        <taxon>Panagrolaimoidea</taxon>
        <taxon>Panagrolaimidae</taxon>
        <taxon>Panagrolaimus</taxon>
    </lineage>
</organism>
<name>A0AC35GAA5_9BILA</name>
<proteinExistence type="predicted"/>
<sequence>MTIACQPNLPKAESTFNTQLKVTEKFLSLLKQNPDGFIPGESFHVSSIPGLSLQPLFAVKPQPGEGQKFVVGLRINKNSVAKTTTFPFEMNYSVNFKSGNFSQRYSTTSVPVNPDSENVETFDALVMKVFNFTDVFDQKKNFINNGEIDVTVVGSIRI</sequence>